<proteinExistence type="predicted"/>
<gene>
    <name evidence="1" type="ORF">SAMN04489860_0465</name>
</gene>
<dbReference type="AlphaFoldDB" id="A0A1H1N8I4"/>
<name>A0A1H1N8I4_9CELL</name>
<protein>
    <submittedName>
        <fullName evidence="1">Uncharacterized protein</fullName>
    </submittedName>
</protein>
<dbReference type="RefSeq" id="WP_083371430.1">
    <property type="nucleotide sequence ID" value="NZ_LT629776.1"/>
</dbReference>
<evidence type="ECO:0000313" key="1">
    <source>
        <dbReference type="EMBL" id="SDR95247.1"/>
    </source>
</evidence>
<organism evidence="1 2">
    <name type="scientific">Paraoerskovia marina</name>
    <dbReference type="NCBI Taxonomy" id="545619"/>
    <lineage>
        <taxon>Bacteria</taxon>
        <taxon>Bacillati</taxon>
        <taxon>Actinomycetota</taxon>
        <taxon>Actinomycetes</taxon>
        <taxon>Micrococcales</taxon>
        <taxon>Cellulomonadaceae</taxon>
        <taxon>Paraoerskovia</taxon>
    </lineage>
</organism>
<keyword evidence="2" id="KW-1185">Reference proteome</keyword>
<evidence type="ECO:0000313" key="2">
    <source>
        <dbReference type="Proteomes" id="UP000185663"/>
    </source>
</evidence>
<dbReference type="EMBL" id="LT629776">
    <property type="protein sequence ID" value="SDR95247.1"/>
    <property type="molecule type" value="Genomic_DNA"/>
</dbReference>
<accession>A0A1H1N8I4</accession>
<dbReference type="Proteomes" id="UP000185663">
    <property type="component" value="Chromosome I"/>
</dbReference>
<reference evidence="1 2" key="1">
    <citation type="submission" date="2016-10" db="EMBL/GenBank/DDBJ databases">
        <authorList>
            <person name="de Groot N.N."/>
        </authorList>
    </citation>
    <scope>NUCLEOTIDE SEQUENCE [LARGE SCALE GENOMIC DNA]</scope>
    <source>
        <strain evidence="1 2">DSM 22126</strain>
    </source>
</reference>
<sequence length="234" mass="26053">MVEKYYLRIDGILEHEPGARRRERARRTGVTLIEHGMLCTACMVGSWGRTELSRNRTLCNVCHHFAHHLATAAATSPADRQTILHRLIGPSVRDDSGVAAARAHLKARVHGVFDEAVLQGVPIVERPTRSGPTTPAIGVRDLRRSGLVSDAMEQRVQRYADWLEALEPTDHAVHAEALSAVAGLGAMLRRWDSDQELKNARRRFRESLKRLSAASRSVGADLIGLVQAHRLRFR</sequence>
<dbReference type="OrthoDB" id="5147780at2"/>